<gene>
    <name evidence="1" type="ORF">AFUS01_LOCUS22272</name>
</gene>
<protein>
    <submittedName>
        <fullName evidence="1">Uncharacterized protein</fullName>
    </submittedName>
</protein>
<proteinExistence type="predicted"/>
<name>A0A8J2P6K0_9HEXA</name>
<comment type="caution">
    <text evidence="1">The sequence shown here is derived from an EMBL/GenBank/DDBJ whole genome shotgun (WGS) entry which is preliminary data.</text>
</comment>
<accession>A0A8J2P6K0</accession>
<reference evidence="1" key="1">
    <citation type="submission" date="2021-06" db="EMBL/GenBank/DDBJ databases">
        <authorList>
            <person name="Hodson N. C."/>
            <person name="Mongue J. A."/>
            <person name="Jaron S. K."/>
        </authorList>
    </citation>
    <scope>NUCLEOTIDE SEQUENCE</scope>
</reference>
<evidence type="ECO:0000313" key="1">
    <source>
        <dbReference type="EMBL" id="CAG7733850.1"/>
    </source>
</evidence>
<dbReference type="Proteomes" id="UP000708208">
    <property type="component" value="Unassembled WGS sequence"/>
</dbReference>
<keyword evidence="2" id="KW-1185">Reference proteome</keyword>
<organism evidence="1 2">
    <name type="scientific">Allacma fusca</name>
    <dbReference type="NCBI Taxonomy" id="39272"/>
    <lineage>
        <taxon>Eukaryota</taxon>
        <taxon>Metazoa</taxon>
        <taxon>Ecdysozoa</taxon>
        <taxon>Arthropoda</taxon>
        <taxon>Hexapoda</taxon>
        <taxon>Collembola</taxon>
        <taxon>Symphypleona</taxon>
        <taxon>Sminthuridae</taxon>
        <taxon>Allacma</taxon>
    </lineage>
</organism>
<sequence length="66" mass="7789">MHTKPRLFPKPSLRCRSKAFLILKSGLHGNKKLQLDGRNPEELQSPLEEFFRAEHPVTQYKVDWPF</sequence>
<dbReference type="AlphaFoldDB" id="A0A8J2P6K0"/>
<dbReference type="EMBL" id="CAJVCH010257657">
    <property type="protein sequence ID" value="CAG7733850.1"/>
    <property type="molecule type" value="Genomic_DNA"/>
</dbReference>
<evidence type="ECO:0000313" key="2">
    <source>
        <dbReference type="Proteomes" id="UP000708208"/>
    </source>
</evidence>